<gene>
    <name evidence="3" type="ORF">S01H4_34018</name>
</gene>
<dbReference type="InterPro" id="IPR001932">
    <property type="entry name" value="PPM-type_phosphatase-like_dom"/>
</dbReference>
<dbReference type="InterPro" id="IPR052016">
    <property type="entry name" value="Bact_Sigma-Reg"/>
</dbReference>
<dbReference type="EMBL" id="BART01017967">
    <property type="protein sequence ID" value="GAG84214.1"/>
    <property type="molecule type" value="Genomic_DNA"/>
</dbReference>
<dbReference type="Pfam" id="PF07228">
    <property type="entry name" value="SpoIIE"/>
    <property type="match status" value="1"/>
</dbReference>
<reference evidence="3" key="1">
    <citation type="journal article" date="2014" name="Front. Microbiol.">
        <title>High frequency of phylogenetically diverse reductive dehalogenase-homologous genes in deep subseafloor sedimentary metagenomes.</title>
        <authorList>
            <person name="Kawai M."/>
            <person name="Futagami T."/>
            <person name="Toyoda A."/>
            <person name="Takaki Y."/>
            <person name="Nishi S."/>
            <person name="Hori S."/>
            <person name="Arai W."/>
            <person name="Tsubouchi T."/>
            <person name="Morono Y."/>
            <person name="Uchiyama I."/>
            <person name="Ito T."/>
            <person name="Fujiyama A."/>
            <person name="Inagaki F."/>
            <person name="Takami H."/>
        </authorList>
    </citation>
    <scope>NUCLEOTIDE SEQUENCE</scope>
    <source>
        <strain evidence="3">Expedition CK06-06</strain>
    </source>
</reference>
<organism evidence="3">
    <name type="scientific">marine sediment metagenome</name>
    <dbReference type="NCBI Taxonomy" id="412755"/>
    <lineage>
        <taxon>unclassified sequences</taxon>
        <taxon>metagenomes</taxon>
        <taxon>ecological metagenomes</taxon>
    </lineage>
</organism>
<proteinExistence type="predicted"/>
<dbReference type="GO" id="GO:0016791">
    <property type="term" value="F:phosphatase activity"/>
    <property type="evidence" value="ECO:0007669"/>
    <property type="project" value="TreeGrafter"/>
</dbReference>
<evidence type="ECO:0000256" key="1">
    <source>
        <dbReference type="ARBA" id="ARBA00022801"/>
    </source>
</evidence>
<accession>X1ANF7</accession>
<dbReference type="AlphaFoldDB" id="X1ANF7"/>
<evidence type="ECO:0000313" key="3">
    <source>
        <dbReference type="EMBL" id="GAG84214.1"/>
    </source>
</evidence>
<dbReference type="PANTHER" id="PTHR43156">
    <property type="entry name" value="STAGE II SPORULATION PROTEIN E-RELATED"/>
    <property type="match status" value="1"/>
</dbReference>
<sequence>RIEKVLRENEKSLQNRNKIFEADLKNAQVLQRALLPDSPPQYKNLNIDFKYHPLEAVGGDFFSFTDLKEGGKGIFIGDVESHGVSASLFISLLKFATNSACRLFGQNPMEYLTKLNEDLIGNMANTYMTGMYVFLKFNEKNDLLEVTISSGGHPRPLFQSFNTGKVNQIDITGPIIGYQTGIGFTEISYELMRGDRIYLYTDGLKDVLNDEREILDTEGLIAIIEKVSKKNISKTIDNIFSEISHYNDGETFIDDALLIVIENSVKF</sequence>
<feature type="non-terminal residue" evidence="3">
    <location>
        <position position="1"/>
    </location>
</feature>
<dbReference type="PANTHER" id="PTHR43156:SF2">
    <property type="entry name" value="STAGE II SPORULATION PROTEIN E"/>
    <property type="match status" value="1"/>
</dbReference>
<dbReference type="Gene3D" id="3.60.40.10">
    <property type="entry name" value="PPM-type phosphatase domain"/>
    <property type="match status" value="1"/>
</dbReference>
<dbReference type="SMART" id="SM00331">
    <property type="entry name" value="PP2C_SIG"/>
    <property type="match status" value="1"/>
</dbReference>
<dbReference type="InterPro" id="IPR036457">
    <property type="entry name" value="PPM-type-like_dom_sf"/>
</dbReference>
<name>X1ANF7_9ZZZZ</name>
<comment type="caution">
    <text evidence="3">The sequence shown here is derived from an EMBL/GenBank/DDBJ whole genome shotgun (WGS) entry which is preliminary data.</text>
</comment>
<keyword evidence="1" id="KW-0378">Hydrolase</keyword>
<protein>
    <recommendedName>
        <fullName evidence="2">PPM-type phosphatase domain-containing protein</fullName>
    </recommendedName>
</protein>
<evidence type="ECO:0000259" key="2">
    <source>
        <dbReference type="SMART" id="SM00331"/>
    </source>
</evidence>
<feature type="domain" description="PPM-type phosphatase" evidence="2">
    <location>
        <begin position="42"/>
        <end position="263"/>
    </location>
</feature>